<protein>
    <submittedName>
        <fullName evidence="2">Uncharacterized protein</fullName>
    </submittedName>
</protein>
<dbReference type="InterPro" id="IPR019026">
    <property type="entry name" value="Peptidase_M64_IgA"/>
</dbReference>
<dbReference type="Proteomes" id="UP000632273">
    <property type="component" value="Unassembled WGS sequence"/>
</dbReference>
<dbReference type="Gene3D" id="2.40.128.340">
    <property type="match status" value="2"/>
</dbReference>
<evidence type="ECO:0000313" key="3">
    <source>
        <dbReference type="Proteomes" id="UP000632273"/>
    </source>
</evidence>
<keyword evidence="1" id="KW-0732">Signal</keyword>
<accession>A0ABQ1U484</accession>
<reference evidence="3" key="1">
    <citation type="journal article" date="2019" name="Int. J. Syst. Evol. Microbiol.">
        <title>The Global Catalogue of Microorganisms (GCM) 10K type strain sequencing project: providing services to taxonomists for standard genome sequencing and annotation.</title>
        <authorList>
            <consortium name="The Broad Institute Genomics Platform"/>
            <consortium name="The Broad Institute Genome Sequencing Center for Infectious Disease"/>
            <person name="Wu L."/>
            <person name="Ma J."/>
        </authorList>
    </citation>
    <scope>NUCLEOTIDE SEQUENCE [LARGE SCALE GENOMIC DNA]</scope>
    <source>
        <strain evidence="3">CGMCC 1.15197</strain>
    </source>
</reference>
<dbReference type="PANTHER" id="PTHR46580">
    <property type="entry name" value="SENSOR KINASE-RELATED"/>
    <property type="match status" value="1"/>
</dbReference>
<sequence length="717" mass="79232">MPDNKSKVLDPGAIDVALHVDRPGPMPAAAPVTDSVTQVLSAGPVGSKLNIAVLGDGFAAADQDAYNLKVQQLLMDGVFGHDYFYEDNQAFNIFRVNLISKESGMSTRKYNENGTPDAPKDDSIISTTMKDTALKYIFSGSWAHCWLEGSATTSALVQAALNKWVPDYDLVVVLLNDPRFGGCGGGGFQIVSLGIGWEVLAHEFGHGTGGMADEYCTTNVYSGGEPGAVNVTVNTNRNTLKWRNFINPSTPIPTGTGNCAGYTAGAKPASWSDSQDVGLFEGGGTNNRGMYRPVINCRMRGNSPEFCPICYTTLKNKMHPYTGRTFLKCYAGDFNGDGRSDLLMHNGNSIIICRSNGAQLDVVFSAVERVPGSWQFKPNDRFYIGDFNGDGKDEVAVFNGSDWSMEYLGLLADDGKNGLKLIARYDNTMPNWDFKKDDQFFVADFNGDGKKDLIVFNGTNWSMPYLGMLQCSGTGFSLVRRYDGNFAGWQMTAGDKFYVGDFDGDGKQDLYVFNGDNWSIPYLAMHRSTGNAFTMVKRYDANLAGWNMTKGDKFYPGDFNGDGKTDLYVFNGENWSMAYLAMMASNGAAVSMTRRYDGNAPGWQMRKNDQHYVAEISGDKKADLFVYNATDWGKEYLGTMVSDGANLACAWKEDWVGEWNLGSVDRFIPCNFEGAAGKRDLFVHNQNWFGMIKATPTLTLQKLYYKYIHNYRYGRNW</sequence>
<dbReference type="Pfam" id="PF13517">
    <property type="entry name" value="FG-GAP_3"/>
    <property type="match status" value="2"/>
</dbReference>
<gene>
    <name evidence="2" type="ORF">GCM10011383_21850</name>
</gene>
<dbReference type="SUPFAM" id="SSF69318">
    <property type="entry name" value="Integrin alpha N-terminal domain"/>
    <property type="match status" value="1"/>
</dbReference>
<dbReference type="RefSeq" id="WP_188813980.1">
    <property type="nucleotide sequence ID" value="NZ_BMHT01000003.1"/>
</dbReference>
<organism evidence="2 3">
    <name type="scientific">Hymenobacter cavernae</name>
    <dbReference type="NCBI Taxonomy" id="2044852"/>
    <lineage>
        <taxon>Bacteria</taxon>
        <taxon>Pseudomonadati</taxon>
        <taxon>Bacteroidota</taxon>
        <taxon>Cytophagia</taxon>
        <taxon>Cytophagales</taxon>
        <taxon>Hymenobacteraceae</taxon>
        <taxon>Hymenobacter</taxon>
    </lineage>
</organism>
<dbReference type="InterPro" id="IPR013517">
    <property type="entry name" value="FG-GAP"/>
</dbReference>
<dbReference type="InterPro" id="IPR028994">
    <property type="entry name" value="Integrin_alpha_N"/>
</dbReference>
<dbReference type="InterPro" id="IPR024079">
    <property type="entry name" value="MetalloPept_cat_dom_sf"/>
</dbReference>
<evidence type="ECO:0000313" key="2">
    <source>
        <dbReference type="EMBL" id="GGF10296.1"/>
    </source>
</evidence>
<evidence type="ECO:0000256" key="1">
    <source>
        <dbReference type="ARBA" id="ARBA00022729"/>
    </source>
</evidence>
<keyword evidence="3" id="KW-1185">Reference proteome</keyword>
<dbReference type="Pfam" id="PF09471">
    <property type="entry name" value="Peptidase_M64"/>
    <property type="match status" value="1"/>
</dbReference>
<dbReference type="EMBL" id="BMHT01000003">
    <property type="protein sequence ID" value="GGF10296.1"/>
    <property type="molecule type" value="Genomic_DNA"/>
</dbReference>
<name>A0ABQ1U484_9BACT</name>
<comment type="caution">
    <text evidence="2">The sequence shown here is derived from an EMBL/GenBank/DDBJ whole genome shotgun (WGS) entry which is preliminary data.</text>
</comment>
<dbReference type="Gene3D" id="3.40.390.10">
    <property type="entry name" value="Collagenase (Catalytic Domain)"/>
    <property type="match status" value="1"/>
</dbReference>
<proteinExistence type="predicted"/>